<reference evidence="2" key="2">
    <citation type="submission" date="2021-04" db="EMBL/GenBank/DDBJ databases">
        <authorList>
            <person name="Gilroy R."/>
        </authorList>
    </citation>
    <scope>NUCLEOTIDE SEQUENCE</scope>
    <source>
        <strain evidence="2">CHK192-9172</strain>
    </source>
</reference>
<dbReference type="EMBL" id="DXCH01000305">
    <property type="protein sequence ID" value="HIZ08538.1"/>
    <property type="molecule type" value="Genomic_DNA"/>
</dbReference>
<dbReference type="Proteomes" id="UP000824024">
    <property type="component" value="Unassembled WGS sequence"/>
</dbReference>
<accession>A0A9D2D4T0</accession>
<dbReference type="NCBIfam" id="TIGR03936">
    <property type="entry name" value="sam_1_link_chp"/>
    <property type="match status" value="1"/>
</dbReference>
<comment type="caution">
    <text evidence="2">The sequence shown here is derived from an EMBL/GenBank/DDBJ whole genome shotgun (WGS) entry which is preliminary data.</text>
</comment>
<name>A0A9D2D4T0_9FIRM</name>
<gene>
    <name evidence="2" type="ORF">IAA08_11470</name>
</gene>
<sequence length="254" mass="29456">MRIRIKFRKYGVMRFIGHLDIMRYFQKAIRRAEIPIVYTEGFSPHQVMSFAAPLGVGIISDGEYLDIEVHDSLSTEKAIEKLNQMMVEGIEITNYVQLPKGAGKAMAVVAAAEYQVFYKENDLDSMAFSYEQIRNGIDQYFHDRNEIVITKTTKKGERTLDIRPYIYRFQAYQKEGETGFSMLLSAGSQENIKPELVVQDFFRYFGKEYDKYAFQIRRVDVYAEASPEDPSGSRFLPLDHFGERITQEREQVNG</sequence>
<evidence type="ECO:0000313" key="3">
    <source>
        <dbReference type="Proteomes" id="UP000824024"/>
    </source>
</evidence>
<feature type="domain" description="DUF2344" evidence="1">
    <location>
        <begin position="2"/>
        <end position="194"/>
    </location>
</feature>
<evidence type="ECO:0000259" key="1">
    <source>
        <dbReference type="Pfam" id="PF10105"/>
    </source>
</evidence>
<dbReference type="AlphaFoldDB" id="A0A9D2D4T0"/>
<dbReference type="Pfam" id="PF10105">
    <property type="entry name" value="DUF2344"/>
    <property type="match status" value="1"/>
</dbReference>
<evidence type="ECO:0000313" key="2">
    <source>
        <dbReference type="EMBL" id="HIZ08538.1"/>
    </source>
</evidence>
<organism evidence="2 3">
    <name type="scientific">Candidatus Eubacterium avistercoris</name>
    <dbReference type="NCBI Taxonomy" id="2838567"/>
    <lineage>
        <taxon>Bacteria</taxon>
        <taxon>Bacillati</taxon>
        <taxon>Bacillota</taxon>
        <taxon>Clostridia</taxon>
        <taxon>Eubacteriales</taxon>
        <taxon>Eubacteriaceae</taxon>
        <taxon>Eubacterium</taxon>
    </lineage>
</organism>
<reference evidence="2" key="1">
    <citation type="journal article" date="2021" name="PeerJ">
        <title>Extensive microbial diversity within the chicken gut microbiome revealed by metagenomics and culture.</title>
        <authorList>
            <person name="Gilroy R."/>
            <person name="Ravi A."/>
            <person name="Getino M."/>
            <person name="Pursley I."/>
            <person name="Horton D.L."/>
            <person name="Alikhan N.F."/>
            <person name="Baker D."/>
            <person name="Gharbi K."/>
            <person name="Hall N."/>
            <person name="Watson M."/>
            <person name="Adriaenssens E.M."/>
            <person name="Foster-Nyarko E."/>
            <person name="Jarju S."/>
            <person name="Secka A."/>
            <person name="Antonio M."/>
            <person name="Oren A."/>
            <person name="Chaudhuri R.R."/>
            <person name="La Ragione R."/>
            <person name="Hildebrand F."/>
            <person name="Pallen M.J."/>
        </authorList>
    </citation>
    <scope>NUCLEOTIDE SEQUENCE</scope>
    <source>
        <strain evidence="2">CHK192-9172</strain>
    </source>
</reference>
<proteinExistence type="predicted"/>
<dbReference type="InterPro" id="IPR018768">
    <property type="entry name" value="DUF2344"/>
</dbReference>
<protein>
    <submittedName>
        <fullName evidence="2">TIGR03936 family radical SAM-associated protein</fullName>
    </submittedName>
</protein>